<evidence type="ECO:0000313" key="1">
    <source>
        <dbReference type="EMBL" id="ODR42174.1"/>
    </source>
</evidence>
<dbReference type="RefSeq" id="WP_069432302.1">
    <property type="nucleotide sequence ID" value="NZ_MEHA01000039.1"/>
</dbReference>
<evidence type="ECO:0000313" key="2">
    <source>
        <dbReference type="Proteomes" id="UP000094271"/>
    </source>
</evidence>
<dbReference type="AlphaFoldDB" id="A0A1E3U7I8"/>
<accession>A0A1E3U7I8</accession>
<dbReference type="EMBL" id="MEHA01000039">
    <property type="protein sequence ID" value="ODR42174.1"/>
    <property type="molecule type" value="Genomic_DNA"/>
</dbReference>
<dbReference type="Proteomes" id="UP000094271">
    <property type="component" value="Unassembled WGS sequence"/>
</dbReference>
<dbReference type="OrthoDB" id="2068468at2"/>
<name>A0A1E3U7I8_9FIRM</name>
<comment type="caution">
    <text evidence="1">The sequence shown here is derived from an EMBL/GenBank/DDBJ whole genome shotgun (WGS) entry which is preliminary data.</text>
</comment>
<proteinExistence type="predicted"/>
<protein>
    <submittedName>
        <fullName evidence="1">Uncharacterized protein</fullName>
    </submittedName>
</protein>
<gene>
    <name evidence="1" type="ORF">BEI59_32055</name>
</gene>
<sequence>MKKYNLSEIMKNAWATYRKFQKFVKKLSFSECLRRAWAEAKEALEKPVAITLAVIKAAAQKLVQFGEYESISFKDWENYGKNRTYIKAYRHTLAGNLRVADCGYWDNHDSKYVPQAIDLLA</sequence>
<organism evidence="1 2">
    <name type="scientific">Eisenbergiella tayi</name>
    <dbReference type="NCBI Taxonomy" id="1432052"/>
    <lineage>
        <taxon>Bacteria</taxon>
        <taxon>Bacillati</taxon>
        <taxon>Bacillota</taxon>
        <taxon>Clostridia</taxon>
        <taxon>Lachnospirales</taxon>
        <taxon>Lachnospiraceae</taxon>
        <taxon>Eisenbergiella</taxon>
    </lineage>
</organism>
<reference evidence="1 2" key="1">
    <citation type="submission" date="2016-08" db="EMBL/GenBank/DDBJ databases">
        <authorList>
            <person name="Seilhamer J.J."/>
        </authorList>
    </citation>
    <scope>NUCLEOTIDE SEQUENCE [LARGE SCALE GENOMIC DNA]</scope>
    <source>
        <strain evidence="1 2">NML150140-1</strain>
    </source>
</reference>